<dbReference type="InterPro" id="IPR007111">
    <property type="entry name" value="NACHT_NTPase"/>
</dbReference>
<evidence type="ECO:0000313" key="4">
    <source>
        <dbReference type="EMBL" id="GMH94563.1"/>
    </source>
</evidence>
<name>A0A9W7EWQ4_9STRA</name>
<reference evidence="5" key="1">
    <citation type="journal article" date="2023" name="Commun. Biol.">
        <title>Genome analysis of Parmales, the sister group of diatoms, reveals the evolutionary specialization of diatoms from phago-mixotrophs to photoautotrophs.</title>
        <authorList>
            <person name="Ban H."/>
            <person name="Sato S."/>
            <person name="Yoshikawa S."/>
            <person name="Yamada K."/>
            <person name="Nakamura Y."/>
            <person name="Ichinomiya M."/>
            <person name="Sato N."/>
            <person name="Blanc-Mathieu R."/>
            <person name="Endo H."/>
            <person name="Kuwata A."/>
            <person name="Ogata H."/>
        </authorList>
    </citation>
    <scope>NUCLEOTIDE SEQUENCE [LARGE SCALE GENOMIC DNA]</scope>
    <source>
        <strain evidence="5">NIES 3701</strain>
    </source>
</reference>
<dbReference type="Proteomes" id="UP001165085">
    <property type="component" value="Unassembled WGS sequence"/>
</dbReference>
<dbReference type="OrthoDB" id="194556at2759"/>
<evidence type="ECO:0000256" key="2">
    <source>
        <dbReference type="SAM" id="MobiDB-lite"/>
    </source>
</evidence>
<feature type="compositionally biased region" description="Acidic residues" evidence="2">
    <location>
        <begin position="3160"/>
        <end position="3228"/>
    </location>
</feature>
<protein>
    <recommendedName>
        <fullName evidence="3">NACHT domain-containing protein</fullName>
    </recommendedName>
</protein>
<gene>
    <name evidence="4" type="ORF">TrST_g12627</name>
</gene>
<dbReference type="InterPro" id="IPR027417">
    <property type="entry name" value="P-loop_NTPase"/>
</dbReference>
<keyword evidence="5" id="KW-1185">Reference proteome</keyword>
<feature type="region of interest" description="Disordered" evidence="2">
    <location>
        <begin position="2335"/>
        <end position="2360"/>
    </location>
</feature>
<dbReference type="Pfam" id="PF07177">
    <property type="entry name" value="Neuralized"/>
    <property type="match status" value="1"/>
</dbReference>
<feature type="region of interest" description="Disordered" evidence="2">
    <location>
        <begin position="3160"/>
        <end position="3230"/>
    </location>
</feature>
<accession>A0A9W7EWQ4</accession>
<feature type="domain" description="NACHT" evidence="3">
    <location>
        <begin position="1246"/>
        <end position="1413"/>
    </location>
</feature>
<feature type="region of interest" description="Disordered" evidence="2">
    <location>
        <begin position="131"/>
        <end position="201"/>
    </location>
</feature>
<feature type="compositionally biased region" description="Acidic residues" evidence="2">
    <location>
        <begin position="2345"/>
        <end position="2358"/>
    </location>
</feature>
<feature type="compositionally biased region" description="Low complexity" evidence="2">
    <location>
        <begin position="188"/>
        <end position="199"/>
    </location>
</feature>
<feature type="compositionally biased region" description="Pro residues" evidence="2">
    <location>
        <begin position="177"/>
        <end position="187"/>
    </location>
</feature>
<dbReference type="InterPro" id="IPR006573">
    <property type="entry name" value="NHR_dom"/>
</dbReference>
<evidence type="ECO:0000313" key="5">
    <source>
        <dbReference type="Proteomes" id="UP001165085"/>
    </source>
</evidence>
<sequence length="3598" mass="398651">MSSSAPSSTLTSQSFVTCNGSSHPILGSIYTTIEYMEQQIGQISKSDTSKFDKVKTIVAEVGSMLMNFDSRDVDEETLAKFNSLKERVEKVSGHVNKWLTKSRFSKMALGSKWTGKFGEDLTAVRTLLSTIPSSPGTRATASAGKTQPEAEIPLATVLPSPVQKEEEDEEEETLKPPAAPTPTPTSTPTPSKTPTSSSSNLAPEALSISLALQRWRVASPAKPLVLLNPPESSRTYSPPENPSHPLSVLGSKGEWKVTSPNKDRSISLSFPALCKVTHVVLQCGTLTRNFSGWVQKINVQYSTSKELPKDDGWSDLGVDLNTECQADPAMEFPVPLRVPKWMRHVKITPVKWRIAGLLASRENLEPYITMRCAVLAEARKCDTVEETEDVDNGSDAALKRTREGIKDMADAPQVVPLVNFSKNVDVVSNRWTKLGGMGKGIYKNKPKNLKEATKESHGTLRLLRQRKDEGETDWFDLSPPVGRLYPNFKPGDCVNTPLGVGVVSSVDPETMECTIYLSNNGKTEKMSITPEAAPIGAFDFDSKKFNIKGMGSFVDMMKDIPAPSEPSLASRLVFNDDWFNVDEFTFKAFEYVLVVGDPAESYLVVQSDAVSYGWGAGARVSISSANKAELATGTIVSHCQKSGGAIVAVDNTQTLSQFKNWSRIHFENQARGEPHPIRVKATAQDIVRSPRIRYEKGAKVMVMRAGAYVDAEVLDFCGSLNGNRHSLKYAGVEEIALVDLNEINHAVSRFSTVEELAEVRRDYLEHVVAVGSEVEDAITGKRLKIEDQLLNISMATGDDAMKVSGEEISRFDSRDLVWKTETDLSPGDRVRLTAATKFPSGDTYEKHSEGTVGFKNEDKAPLQLSPDRENPKFICGRSVNGRLCGGSDGKGKPCSSCASFFEAEKERLITNLDQRTPFVHHVELHANSGGKESGEKDTRNKLLLSHELEKASPMSGVHVEAWNGCAFREGDIVSIDEDGKVHHKKTGKEVPLKFAYKPMMLSTLQNARTTTTTEINGNVARRFNGQGGACIASEPLVFVNGEASFEVVIKKMKGSEDEGLECGVTTTRPEDIDLSYDYASTHVPSWLSSDSGSFWKDGRSVYDAGQWKHLRPVNLKAGDVVTFTVMGNGGIRIECNGVLQVVWDKARVNASKPLYAFFGMRAPLCGISVRRKEYDITKVELPTGTRSITLKGIEGKTGEIIDLSKHGRPRYPAAFENVRAISDIHSLYPLLVQPWPARSQGRKDAQPVLIRAGPGTGKTWCVMQLLYFLAKGSDKLEVEERRKHIIQGFGTRCLYLTHNVLQHAVRLELTPYVIYVQKLARLMNKSAENGGEMATDDLVRFYMKAEFKEREKENSLVKDEKTLDMLLQLYESRLLIILIDGIDEAASLKEVVEDYITQSLVPAGHQIIVTSRPEGVRLRLYKSFVVMNLTKLSEEQQNNAISAQLEKSKFYEHLSAFSTIRKEHDKKYTGEAFAMESQRSELEGIKTIDLFRLSSGSGWNGEMRNRNIDNEIIKRSPDGVVNSEFLKGLDAGMGPHLVVVDQVIEAGSDGDEGWLPDEATQEALEKVKAWETEDEKRHLDILKKLALYVVKKTRITKKKWTAVELWPEIMAATDEMYELNERCIDDFGLVIRHILREDCDGADQFKSGEYSGFMAAPLKDPVRTHEKAHDKFAGRFSDEIPEACVPDIIRSRVIFDEAKDLIKLVQTLLKGYRWEKDGKVFKLELIRCNNKFRSTDPTHFRFVHFNMMLKIEGPGGETICCQGEVQIHHFLILKYNDESNAHHHYEFFRSHLRSSYETALDSNLDFMLEKRMKVFDELGSVPVLLSLLILCLSSQDSGEENVNLPEDIYELYIFAINGVLKRETAGNVETATRMLRRIATANHLQQRRFFLLKEVRDALAGHDDELSLWMQLMRRGSFPLVKVLASDGETSGEFQFKHLSFQEALFVEAVRRDEAPSFWDSTAKATENLNHAFYKNAFAIGAGYLGNALAKQKPYWDFSKEEQLEMDDVHSGWSRLQTLLRNATRLVSLKLPLSTKAEDEMLSSGDGATSMKKTRVPTNLNRDFRSARVEGVLGGARARKMIYNGKIGTQEGEREPVVSTVGDWVELDGVVSARLPESWFTNERGIVGVDIGYEGEEVMVKADASITFDQGEDTPKLLAALEFVSTNLDGQGAADEKLCKVLVETAALGFPALARHTGSADVVDELVRVHPRIVGKHALLANMERGLLHNASRLVFLKGEGKERCLNDEDLGGVVEQLIKDGRWEAIAIDDSQSAVKLVDELIKRVPAAKDTVESLLLAALRSGKKAKVSLRFAKQHWPPPNPIDVVSLLEETEDDEHAAAETGGDGDGDGDGEEDEERANVKISQWSKIALRKTKNKTEETEVLELVDHMLWRVPELTMKLTDLCISAVRARRYEVVRKLIVGCGAHKMKDIWDGPKFLKAMLKPTERLPWELYGKAGGKGGDSSGGGIKSRIEGFLNKDSTLGNGMKAALRKRQTPWTLMLLDEKNQVASLELASAYPELYEALVSPSVLMLAMVPKLSDVAYWLLCQGEDYAAKKKGGRGYAQFDDNGLISALLEPANNDSSAWLALQLDEDSSKLVNHVMVNVPALGSLDIFLTKKHAGRAADLLESDARLSDAEVAALLEDSMDESEIKKMTWDQAICSAGAIVHESPHPHPKNGEITESFTVPGAKKFFIGFHEETNCHRNRSVVRIYKRGEEDGEALWEGSGIASKFPGGKNPPLVVHGDSFSVTFLSRNAPGTDWGYRLVAWSSGPKGWCRFAELMLSESKEAGRLCMALIKLRTEFKAHAEGPMIELSLVTAAKNSQHANAALEVLARAGIASGKDLSSDIVDTLLEVGGSQASSKSLWHMLVVANASPKLNDLLMEHPRLLKAIENKDLLLETMTFAAGVKVDMKRVNAAMKLLSKLPVFPDGLIAELSEPKGEGEESRWTSMTRSDKCFKLVKALLARDPSLGESALASVLVPGWTHISGRLMRLGGVEVTEQTISAMIADGRWDELVLTAPWPYIERLAAGYAELKTGMLRSEMLLKSMTSAATCEIGTKLIERGCDFGESVKETLLKAPSKGKEKAAAGQEEDECILVKDDSEGFAFPEICGLYRSSNVEVMGGVLKTISGKREDRRCVYYQIGGQFCIWFKILEEEEEEEEKEEEEDDDFGGGEEGSDGEDFGGGNGDDDDDGSNFGGGEEDEEEGNEEEDKLCAEAEDPEDQDGTWVITHVNALEKKGGKGVDKTSEESRIFASVAETALQPHKISLSLWSVSSLKPRALSNNAVGYLMTSTPTFRVQTSSNSTVPFNSKTRLLNSLILNSACWPFVEKLTELDPSLRPHCAILALEMSKNSAISGSAIFPVDDSSLPLMLEEEGKHWLNVMSKSWNFNKACELMGVFASLRDSALEHVKKFVTVETARMGRHLISLPECELKLDDYRFYGEFFKCVRARYMNREDEKRKGDPQEVDLLVDDLVAKVEGLEAVVADLEARIKTELQEKKERKAAQWEYLNEQHAGIVQHLRKPQFDISDLNGYLRQNGMVEVTDHEEAILRAGLHLAANQGGDASWLDEEWNAAAGGEEDEGESEEFGSDSDY</sequence>
<feature type="coiled-coil region" evidence="1">
    <location>
        <begin position="3475"/>
        <end position="3509"/>
    </location>
</feature>
<dbReference type="PROSITE" id="PS50837">
    <property type="entry name" value="NACHT"/>
    <property type="match status" value="1"/>
</dbReference>
<dbReference type="EMBL" id="BRXY01000432">
    <property type="protein sequence ID" value="GMH94563.1"/>
    <property type="molecule type" value="Genomic_DNA"/>
</dbReference>
<dbReference type="InterPro" id="IPR043136">
    <property type="entry name" value="B30.2/SPRY_sf"/>
</dbReference>
<keyword evidence="1" id="KW-0175">Coiled coil</keyword>
<evidence type="ECO:0000259" key="3">
    <source>
        <dbReference type="PROSITE" id="PS50837"/>
    </source>
</evidence>
<organism evidence="4 5">
    <name type="scientific">Triparma strigata</name>
    <dbReference type="NCBI Taxonomy" id="1606541"/>
    <lineage>
        <taxon>Eukaryota</taxon>
        <taxon>Sar</taxon>
        <taxon>Stramenopiles</taxon>
        <taxon>Ochrophyta</taxon>
        <taxon>Bolidophyceae</taxon>
        <taxon>Parmales</taxon>
        <taxon>Triparmaceae</taxon>
        <taxon>Triparma</taxon>
    </lineage>
</organism>
<dbReference type="Gene3D" id="2.60.120.920">
    <property type="match status" value="1"/>
</dbReference>
<feature type="region of interest" description="Disordered" evidence="2">
    <location>
        <begin position="226"/>
        <end position="254"/>
    </location>
</feature>
<feature type="compositionally biased region" description="Polar residues" evidence="2">
    <location>
        <begin position="131"/>
        <end position="145"/>
    </location>
</feature>
<comment type="caution">
    <text evidence="4">The sequence shown here is derived from an EMBL/GenBank/DDBJ whole genome shotgun (WGS) entry which is preliminary data.</text>
</comment>
<feature type="region of interest" description="Disordered" evidence="2">
    <location>
        <begin position="3572"/>
        <end position="3598"/>
    </location>
</feature>
<evidence type="ECO:0000256" key="1">
    <source>
        <dbReference type="SAM" id="Coils"/>
    </source>
</evidence>
<proteinExistence type="predicted"/>
<dbReference type="Gene3D" id="3.40.50.300">
    <property type="entry name" value="P-loop containing nucleotide triphosphate hydrolases"/>
    <property type="match status" value="1"/>
</dbReference>